<dbReference type="InterPro" id="IPR050763">
    <property type="entry name" value="ABC_transporter_ATP-binding"/>
</dbReference>
<dbReference type="GO" id="GO:0005524">
    <property type="term" value="F:ATP binding"/>
    <property type="evidence" value="ECO:0007669"/>
    <property type="project" value="UniProtKB-KW"/>
</dbReference>
<dbReference type="OrthoDB" id="9804819at2"/>
<gene>
    <name evidence="7" type="ORF">CEPID_07790</name>
</gene>
<dbReference type="SUPFAM" id="SSF52540">
    <property type="entry name" value="P-loop containing nucleoside triphosphate hydrolases"/>
    <property type="match status" value="1"/>
</dbReference>
<comment type="subcellular location">
    <subcellularLocation>
        <location evidence="1">Cell membrane</location>
        <topology evidence="1">Peripheral membrane protein</topology>
    </subcellularLocation>
</comment>
<proteinExistence type="predicted"/>
<dbReference type="Gene3D" id="3.40.50.300">
    <property type="entry name" value="P-loop containing nucleotide triphosphate hydrolases"/>
    <property type="match status" value="1"/>
</dbReference>
<evidence type="ECO:0000256" key="1">
    <source>
        <dbReference type="ARBA" id="ARBA00004202"/>
    </source>
</evidence>
<keyword evidence="8" id="KW-1185">Reference proteome</keyword>
<dbReference type="GO" id="GO:0005886">
    <property type="term" value="C:plasma membrane"/>
    <property type="evidence" value="ECO:0007669"/>
    <property type="project" value="UniProtKB-SubCell"/>
</dbReference>
<evidence type="ECO:0000313" key="8">
    <source>
        <dbReference type="Proteomes" id="UP000035368"/>
    </source>
</evidence>
<dbReference type="InterPro" id="IPR003593">
    <property type="entry name" value="AAA+_ATPase"/>
</dbReference>
<dbReference type="PROSITE" id="PS50893">
    <property type="entry name" value="ABC_TRANSPORTER_2"/>
    <property type="match status" value="1"/>
</dbReference>
<reference evidence="7 8" key="1">
    <citation type="submission" date="2015-05" db="EMBL/GenBank/DDBJ databases">
        <title>Complete genome sequence of Corynebacterium epidermidicanis DSM 45586, isolated from the skin of a dog suffering from pruritus.</title>
        <authorList>
            <person name="Ruckert C."/>
            <person name="Albersmeier A."/>
            <person name="Winkler A."/>
            <person name="Tauch A."/>
        </authorList>
    </citation>
    <scope>NUCLEOTIDE SEQUENCE [LARGE SCALE GENOMIC DNA]</scope>
    <source>
        <strain evidence="7 8">DSM 45586</strain>
    </source>
</reference>
<dbReference type="Proteomes" id="UP000035368">
    <property type="component" value="Chromosome"/>
</dbReference>
<sequence length="257" mass="26962">MTVPALSIKNLSKRFGPRVVVDNVSLDVEPGSIYGIVGPNGAGKTTMLSMATGLIQPDNGTSEVCGHDVWHDDSAAKNAMGLLVDGYAAFNRLSGLELLQFSGALRSMPAAEIDQRARELLEALGLTSAGNKRIVDYSAGMTKKIYLANALLHSPRLVVLDEPLEAVDPASGQVIQQILRRYAAGGGTVVLSSHVMGLVEGLCTHVAIMNEGRIHIAGHVDDVRAGRSLTEIFVEIAGGGQLAEGSLGWLQGEPGNA</sequence>
<dbReference type="PANTHER" id="PTHR42711:SF19">
    <property type="entry name" value="DOXORUBICIN RESISTANCE ATP-BINDING PROTEIN DRRA"/>
    <property type="match status" value="1"/>
</dbReference>
<dbReference type="GO" id="GO:0046677">
    <property type="term" value="P:response to antibiotic"/>
    <property type="evidence" value="ECO:0007669"/>
    <property type="project" value="UniProtKB-KW"/>
</dbReference>
<accession>A0A0G3GV49</accession>
<feature type="domain" description="ABC transporter" evidence="6">
    <location>
        <begin position="6"/>
        <end position="236"/>
    </location>
</feature>
<dbReference type="CDD" id="cd03230">
    <property type="entry name" value="ABC_DR_subfamily_A"/>
    <property type="match status" value="1"/>
</dbReference>
<dbReference type="AlphaFoldDB" id="A0A0G3GV49"/>
<dbReference type="PATRIC" id="fig|1050174.4.peg.1567"/>
<dbReference type="EMBL" id="CP011541">
    <property type="protein sequence ID" value="AKK03408.1"/>
    <property type="molecule type" value="Genomic_DNA"/>
</dbReference>
<evidence type="ECO:0000259" key="6">
    <source>
        <dbReference type="PROSITE" id="PS50893"/>
    </source>
</evidence>
<evidence type="ECO:0000313" key="7">
    <source>
        <dbReference type="EMBL" id="AKK03408.1"/>
    </source>
</evidence>
<dbReference type="GO" id="GO:0016887">
    <property type="term" value="F:ATP hydrolysis activity"/>
    <property type="evidence" value="ECO:0007669"/>
    <property type="project" value="InterPro"/>
</dbReference>
<dbReference type="InterPro" id="IPR003439">
    <property type="entry name" value="ABC_transporter-like_ATP-bd"/>
</dbReference>
<keyword evidence="4" id="KW-0067">ATP-binding</keyword>
<evidence type="ECO:0000256" key="3">
    <source>
        <dbReference type="ARBA" id="ARBA00022741"/>
    </source>
</evidence>
<keyword evidence="5" id="KW-0046">Antibiotic resistance</keyword>
<keyword evidence="3" id="KW-0547">Nucleotide-binding</keyword>
<dbReference type="RefSeq" id="WP_047240448.1">
    <property type="nucleotide sequence ID" value="NZ_CP011541.1"/>
</dbReference>
<evidence type="ECO:0000256" key="2">
    <source>
        <dbReference type="ARBA" id="ARBA00022448"/>
    </source>
</evidence>
<dbReference type="Pfam" id="PF00005">
    <property type="entry name" value="ABC_tran"/>
    <property type="match status" value="1"/>
</dbReference>
<evidence type="ECO:0000256" key="5">
    <source>
        <dbReference type="ARBA" id="ARBA00023251"/>
    </source>
</evidence>
<protein>
    <submittedName>
        <fullName evidence="7">ABC-type multidrug transport system, ATPase component</fullName>
    </submittedName>
</protein>
<dbReference type="PANTHER" id="PTHR42711">
    <property type="entry name" value="ABC TRANSPORTER ATP-BINDING PROTEIN"/>
    <property type="match status" value="1"/>
</dbReference>
<dbReference type="InterPro" id="IPR027417">
    <property type="entry name" value="P-loop_NTPase"/>
</dbReference>
<dbReference type="KEGG" id="cei:CEPID_07790"/>
<organism evidence="7 8">
    <name type="scientific">Corynebacterium epidermidicanis</name>
    <dbReference type="NCBI Taxonomy" id="1050174"/>
    <lineage>
        <taxon>Bacteria</taxon>
        <taxon>Bacillati</taxon>
        <taxon>Actinomycetota</taxon>
        <taxon>Actinomycetes</taxon>
        <taxon>Mycobacteriales</taxon>
        <taxon>Corynebacteriaceae</taxon>
        <taxon>Corynebacterium</taxon>
    </lineage>
</organism>
<name>A0A0G3GV49_9CORY</name>
<dbReference type="STRING" id="1050174.CEPID_07790"/>
<evidence type="ECO:0000256" key="4">
    <source>
        <dbReference type="ARBA" id="ARBA00022840"/>
    </source>
</evidence>
<keyword evidence="2" id="KW-0813">Transport</keyword>
<dbReference type="SMART" id="SM00382">
    <property type="entry name" value="AAA"/>
    <property type="match status" value="1"/>
</dbReference>